<sequence length="125" mass="14371">MNKVLTTLLVVTSALTLTGCTLRKDTWMGFYYKGGNYFDTKYSPVFSTKEECIEWSEELRNSNPKDKAVSPGQLYECGKNCKLDDDYQYLLNNSPKSITENNLQPMYICKVTFDDADWRRGDFGS</sequence>
<evidence type="ECO:0000313" key="2">
    <source>
        <dbReference type="Proteomes" id="UP000034678"/>
    </source>
</evidence>
<gene>
    <name evidence="1" type="ORF">UV26_C0002G0066</name>
</gene>
<name>A0A0G1AI64_UNCKA</name>
<dbReference type="PROSITE" id="PS51257">
    <property type="entry name" value="PROKAR_LIPOPROTEIN"/>
    <property type="match status" value="1"/>
</dbReference>
<evidence type="ECO:0000313" key="1">
    <source>
        <dbReference type="EMBL" id="KKS60740.1"/>
    </source>
</evidence>
<accession>A0A0G1AI64</accession>
<protein>
    <recommendedName>
        <fullName evidence="3">Lipoprotein</fullName>
    </recommendedName>
</protein>
<reference evidence="1 2" key="1">
    <citation type="journal article" date="2015" name="Nature">
        <title>rRNA introns, odd ribosomes, and small enigmatic genomes across a large radiation of phyla.</title>
        <authorList>
            <person name="Brown C.T."/>
            <person name="Hug L.A."/>
            <person name="Thomas B.C."/>
            <person name="Sharon I."/>
            <person name="Castelle C.J."/>
            <person name="Singh A."/>
            <person name="Wilkins M.J."/>
            <person name="Williams K.H."/>
            <person name="Banfield J.F."/>
        </authorList>
    </citation>
    <scope>NUCLEOTIDE SEQUENCE [LARGE SCALE GENOMIC DNA]</scope>
</reference>
<comment type="caution">
    <text evidence="1">The sequence shown here is derived from an EMBL/GenBank/DDBJ whole genome shotgun (WGS) entry which is preliminary data.</text>
</comment>
<dbReference type="AlphaFoldDB" id="A0A0G1AI64"/>
<dbReference type="Proteomes" id="UP000034678">
    <property type="component" value="Unassembled WGS sequence"/>
</dbReference>
<dbReference type="STRING" id="1619142.UV26_C0002G0066"/>
<dbReference type="EMBL" id="LCDU01000002">
    <property type="protein sequence ID" value="KKS60740.1"/>
    <property type="molecule type" value="Genomic_DNA"/>
</dbReference>
<proteinExistence type="predicted"/>
<organism evidence="1 2">
    <name type="scientific">candidate division WWE3 bacterium GW2011_GWF2_42_42</name>
    <dbReference type="NCBI Taxonomy" id="1619142"/>
    <lineage>
        <taxon>Bacteria</taxon>
        <taxon>Katanobacteria</taxon>
    </lineage>
</organism>
<evidence type="ECO:0008006" key="3">
    <source>
        <dbReference type="Google" id="ProtNLM"/>
    </source>
</evidence>